<keyword evidence="2" id="KW-1185">Reference proteome</keyword>
<evidence type="ECO:0000313" key="1">
    <source>
        <dbReference type="EMBL" id="MCF4142618.1"/>
    </source>
</evidence>
<sequence length="199" mass="23287">MIHVNAKPEPPSFDKKVRQKGLNLMKKNGINPRIPLPKGTELRSCWTKCLDDLHSCYGGICAYLAVYVERITGANSVDHFVPKKKRPDLAYEWSNYRLACTRINSRKGDYEDVLDPFEVENEWFYLDLITGRIYPNPDLDDQVKRKVQSTIDRLGLDDDDNRKLRTKYYTYYLGQEISSDYLKSHAPFVWMEADRQNLL</sequence>
<proteinExistence type="predicted"/>
<name>A0ABS9EN51_9BACT</name>
<comment type="caution">
    <text evidence="1">The sequence shown here is derived from an EMBL/GenBank/DDBJ whole genome shotgun (WGS) entry which is preliminary data.</text>
</comment>
<accession>A0ABS9EN51</accession>
<dbReference type="Gene3D" id="1.10.30.50">
    <property type="match status" value="1"/>
</dbReference>
<gene>
    <name evidence="1" type="ORF">L2W38_07295</name>
</gene>
<dbReference type="EMBL" id="JAKGUD010000006">
    <property type="protein sequence ID" value="MCF4142618.1"/>
    <property type="molecule type" value="Genomic_DNA"/>
</dbReference>
<evidence type="ECO:0000313" key="2">
    <source>
        <dbReference type="Proteomes" id="UP001200430"/>
    </source>
</evidence>
<dbReference type="RefSeq" id="WP_236099340.1">
    <property type="nucleotide sequence ID" value="NZ_JAKGUD010000006.1"/>
</dbReference>
<organism evidence="1 2">
    <name type="scientific">Dethiosulfovibrio marinus</name>
    <dbReference type="NCBI Taxonomy" id="133532"/>
    <lineage>
        <taxon>Bacteria</taxon>
        <taxon>Thermotogati</taxon>
        <taxon>Synergistota</taxon>
        <taxon>Synergistia</taxon>
        <taxon>Synergistales</taxon>
        <taxon>Dethiosulfovibrionaceae</taxon>
        <taxon>Dethiosulfovibrio</taxon>
    </lineage>
</organism>
<protein>
    <recommendedName>
        <fullName evidence="3">TIGR02646 family protein</fullName>
    </recommendedName>
</protein>
<reference evidence="1 2" key="1">
    <citation type="submission" date="2022-01" db="EMBL/GenBank/DDBJ databases">
        <title>Dethiosulfovibrio faecalis sp. nov., a novel proteolytic, non-sulfur-reducing bacterium isolated from a marine aquaculture solid waste bioreactor.</title>
        <authorList>
            <person name="Grabowski S."/>
            <person name="Apolinario E."/>
            <person name="Schneider N."/>
            <person name="Marshall C.W."/>
            <person name="Sowers K.R."/>
        </authorList>
    </citation>
    <scope>NUCLEOTIDE SEQUENCE [LARGE SCALE GENOMIC DNA]</scope>
    <source>
        <strain evidence="1 2">DSM 12537</strain>
    </source>
</reference>
<evidence type="ECO:0008006" key="3">
    <source>
        <dbReference type="Google" id="ProtNLM"/>
    </source>
</evidence>
<dbReference type="Proteomes" id="UP001200430">
    <property type="component" value="Unassembled WGS sequence"/>
</dbReference>